<evidence type="ECO:0000259" key="2">
    <source>
        <dbReference type="Pfam" id="PF07460"/>
    </source>
</evidence>
<sequence length="356" mass="41191">MPITFYSPSTNLPNFAGYVIEQHRTFPASSLEKNNLCPCVGLALFSSFGAGQCYSSSTAIAHKHIHPWRRKVLGSCKGMVNPEPVGAPLTVNDDDSPLRSRRRRKTDDNEDDGKRKMKLVHGNKGRVPWNKGLKHSEETRERISRRTKEALSDPKVRKKMAEAPRSMSNLTKARIRTSLTRLWGKRLKWKRSREQFMQLWAESIAKAAKVGMSDEKELDWDSYAKLTEELTLLWVQKTEQQAKAEKIARLRAAHVKAEKTARLAQKRREREENARLRGGSIKKRSQKSNEERERLAEFREEKLKERLMKIHKKKSSIKQVSSDHQRPWEKLDLDLAKGLKEETSLADQIRFAKSRR</sequence>
<dbReference type="InterPro" id="IPR003611">
    <property type="entry name" value="NUMOD3"/>
</dbReference>
<feature type="compositionally biased region" description="Basic and acidic residues" evidence="1">
    <location>
        <begin position="261"/>
        <end position="275"/>
    </location>
</feature>
<accession>A0A9N7MK13</accession>
<feature type="compositionally biased region" description="Basic residues" evidence="1">
    <location>
        <begin position="115"/>
        <end position="124"/>
    </location>
</feature>
<dbReference type="OrthoDB" id="6013at2759"/>
<dbReference type="PANTHER" id="PTHR34199:SF1">
    <property type="entry name" value="HISTONE-LYSINE N-METHYLTRANSFERASE, H3 LYSINE-79 SPECIFIC-LIKE PROTEIN"/>
    <property type="match status" value="1"/>
</dbReference>
<proteinExistence type="predicted"/>
<feature type="compositionally biased region" description="Basic and acidic residues" evidence="1">
    <location>
        <begin position="134"/>
        <end position="162"/>
    </location>
</feature>
<dbReference type="AlphaFoldDB" id="A0A9N7MK13"/>
<feature type="region of interest" description="Disordered" evidence="1">
    <location>
        <begin position="83"/>
        <end position="166"/>
    </location>
</feature>
<dbReference type="PANTHER" id="PTHR34199">
    <property type="entry name" value="NUMOD3 MOTIF FAMILY PROTEIN, EXPRESSED"/>
    <property type="match status" value="1"/>
</dbReference>
<dbReference type="EMBL" id="CACSLK010003174">
    <property type="protein sequence ID" value="CAA0808700.1"/>
    <property type="molecule type" value="Genomic_DNA"/>
</dbReference>
<comment type="caution">
    <text evidence="3">The sequence shown here is derived from an EMBL/GenBank/DDBJ whole genome shotgun (WGS) entry which is preliminary data.</text>
</comment>
<organism evidence="3 4">
    <name type="scientific">Striga hermonthica</name>
    <name type="common">Purple witchweed</name>
    <name type="synonym">Buchnera hermonthica</name>
    <dbReference type="NCBI Taxonomy" id="68872"/>
    <lineage>
        <taxon>Eukaryota</taxon>
        <taxon>Viridiplantae</taxon>
        <taxon>Streptophyta</taxon>
        <taxon>Embryophyta</taxon>
        <taxon>Tracheophyta</taxon>
        <taxon>Spermatophyta</taxon>
        <taxon>Magnoliopsida</taxon>
        <taxon>eudicotyledons</taxon>
        <taxon>Gunneridae</taxon>
        <taxon>Pentapetalae</taxon>
        <taxon>asterids</taxon>
        <taxon>lamiids</taxon>
        <taxon>Lamiales</taxon>
        <taxon>Orobanchaceae</taxon>
        <taxon>Buchnereae</taxon>
        <taxon>Striga</taxon>
    </lineage>
</organism>
<dbReference type="Proteomes" id="UP001153555">
    <property type="component" value="Unassembled WGS sequence"/>
</dbReference>
<reference evidence="3" key="1">
    <citation type="submission" date="2019-12" db="EMBL/GenBank/DDBJ databases">
        <authorList>
            <person name="Scholes J."/>
        </authorList>
    </citation>
    <scope>NUCLEOTIDE SEQUENCE</scope>
</reference>
<feature type="region of interest" description="Disordered" evidence="1">
    <location>
        <begin position="261"/>
        <end position="293"/>
    </location>
</feature>
<evidence type="ECO:0000313" key="3">
    <source>
        <dbReference type="EMBL" id="CAA0808700.1"/>
    </source>
</evidence>
<gene>
    <name evidence="3" type="ORF">SHERM_10928</name>
</gene>
<keyword evidence="4" id="KW-1185">Reference proteome</keyword>
<feature type="domain" description="Nuclease associated modular" evidence="2">
    <location>
        <begin position="116"/>
        <end position="144"/>
    </location>
</feature>
<dbReference type="Pfam" id="PF07460">
    <property type="entry name" value="NUMOD3"/>
    <property type="match status" value="1"/>
</dbReference>
<evidence type="ECO:0000313" key="4">
    <source>
        <dbReference type="Proteomes" id="UP001153555"/>
    </source>
</evidence>
<protein>
    <recommendedName>
        <fullName evidence="2">Nuclease associated modular domain-containing protein</fullName>
    </recommendedName>
</protein>
<dbReference type="GO" id="GO:0003677">
    <property type="term" value="F:DNA binding"/>
    <property type="evidence" value="ECO:0007669"/>
    <property type="project" value="InterPro"/>
</dbReference>
<evidence type="ECO:0000256" key="1">
    <source>
        <dbReference type="SAM" id="MobiDB-lite"/>
    </source>
</evidence>
<name>A0A9N7MK13_STRHE</name>